<gene>
    <name evidence="2" type="ORF">JOL62DRAFT_577189</name>
</gene>
<dbReference type="EMBL" id="JBBPBF010000020">
    <property type="protein sequence ID" value="KAK7609997.1"/>
    <property type="molecule type" value="Genomic_DNA"/>
</dbReference>
<evidence type="ECO:0008006" key="4">
    <source>
        <dbReference type="Google" id="ProtNLM"/>
    </source>
</evidence>
<accession>A0ABR1N452</accession>
<evidence type="ECO:0000313" key="3">
    <source>
        <dbReference type="Proteomes" id="UP001367316"/>
    </source>
</evidence>
<evidence type="ECO:0000256" key="1">
    <source>
        <dbReference type="SAM" id="Phobius"/>
    </source>
</evidence>
<reference evidence="2 3" key="1">
    <citation type="submission" date="2024-04" db="EMBL/GenBank/DDBJ databases">
        <title>Phyllosticta paracitricarpa is synonymous to the EU quarantine fungus P. citricarpa based on phylogenomic analyses.</title>
        <authorList>
            <consortium name="Lawrence Berkeley National Laboratory"/>
            <person name="Van ingen-buijs V.A."/>
            <person name="Van westerhoven A.C."/>
            <person name="Haridas S."/>
            <person name="Skiadas P."/>
            <person name="Martin F."/>
            <person name="Groenewald J.Z."/>
            <person name="Crous P.W."/>
            <person name="Seidl M.F."/>
        </authorList>
    </citation>
    <scope>NUCLEOTIDE SEQUENCE [LARGE SCALE GENOMIC DNA]</scope>
    <source>
        <strain evidence="2 3">CBS 141358</strain>
    </source>
</reference>
<organism evidence="2 3">
    <name type="scientific">Phyllosticta paracitricarpa</name>
    <dbReference type="NCBI Taxonomy" id="2016321"/>
    <lineage>
        <taxon>Eukaryota</taxon>
        <taxon>Fungi</taxon>
        <taxon>Dikarya</taxon>
        <taxon>Ascomycota</taxon>
        <taxon>Pezizomycotina</taxon>
        <taxon>Dothideomycetes</taxon>
        <taxon>Dothideomycetes incertae sedis</taxon>
        <taxon>Botryosphaeriales</taxon>
        <taxon>Phyllostictaceae</taxon>
        <taxon>Phyllosticta</taxon>
    </lineage>
</organism>
<proteinExistence type="predicted"/>
<evidence type="ECO:0000313" key="2">
    <source>
        <dbReference type="EMBL" id="KAK7609997.1"/>
    </source>
</evidence>
<sequence length="70" mass="7965">MGVGRRLMWTGFVFSDFFLVFVCFALFSFRLHFSSSFLQQRARLPCRVVSCVRGSVGLRLLTAEGRGLID</sequence>
<keyword evidence="1" id="KW-1133">Transmembrane helix</keyword>
<name>A0ABR1N452_9PEZI</name>
<dbReference type="Proteomes" id="UP001367316">
    <property type="component" value="Unassembled WGS sequence"/>
</dbReference>
<comment type="caution">
    <text evidence="2">The sequence shown here is derived from an EMBL/GenBank/DDBJ whole genome shotgun (WGS) entry which is preliminary data.</text>
</comment>
<feature type="transmembrane region" description="Helical" evidence="1">
    <location>
        <begin position="12"/>
        <end position="33"/>
    </location>
</feature>
<protein>
    <recommendedName>
        <fullName evidence="4">Secreted protein</fullName>
    </recommendedName>
</protein>
<keyword evidence="1" id="KW-0472">Membrane</keyword>
<keyword evidence="1" id="KW-0812">Transmembrane</keyword>
<keyword evidence="3" id="KW-1185">Reference proteome</keyword>